<proteinExistence type="predicted"/>
<name>A0AAD7WKX3_9TELE</name>
<evidence type="ECO:0000313" key="1">
    <source>
        <dbReference type="EMBL" id="KAJ8400470.1"/>
    </source>
</evidence>
<protein>
    <submittedName>
        <fullName evidence="1">Uncharacterized protein</fullName>
    </submittedName>
</protein>
<keyword evidence="2" id="KW-1185">Reference proteome</keyword>
<accession>A0AAD7WKX3</accession>
<organism evidence="1 2">
    <name type="scientific">Aldrovandia affinis</name>
    <dbReference type="NCBI Taxonomy" id="143900"/>
    <lineage>
        <taxon>Eukaryota</taxon>
        <taxon>Metazoa</taxon>
        <taxon>Chordata</taxon>
        <taxon>Craniata</taxon>
        <taxon>Vertebrata</taxon>
        <taxon>Euteleostomi</taxon>
        <taxon>Actinopterygii</taxon>
        <taxon>Neopterygii</taxon>
        <taxon>Teleostei</taxon>
        <taxon>Notacanthiformes</taxon>
        <taxon>Halosauridae</taxon>
        <taxon>Aldrovandia</taxon>
    </lineage>
</organism>
<sequence length="111" mass="12224">MSWAEGQMDTNILCVRPLRTGMVLWRPHHALEYGMAGWPQQETPLGLRDQRCADRCTTESNPDLHPHSSCLISGAEELAAGPQWMFLTQMGGPLPASHEAVPSEQTVETAV</sequence>
<reference evidence="1" key="1">
    <citation type="journal article" date="2023" name="Science">
        <title>Genome structures resolve the early diversification of teleost fishes.</title>
        <authorList>
            <person name="Parey E."/>
            <person name="Louis A."/>
            <person name="Montfort J."/>
            <person name="Bouchez O."/>
            <person name="Roques C."/>
            <person name="Iampietro C."/>
            <person name="Lluch J."/>
            <person name="Castinel A."/>
            <person name="Donnadieu C."/>
            <person name="Desvignes T."/>
            <person name="Floi Bucao C."/>
            <person name="Jouanno E."/>
            <person name="Wen M."/>
            <person name="Mejri S."/>
            <person name="Dirks R."/>
            <person name="Jansen H."/>
            <person name="Henkel C."/>
            <person name="Chen W.J."/>
            <person name="Zahm M."/>
            <person name="Cabau C."/>
            <person name="Klopp C."/>
            <person name="Thompson A.W."/>
            <person name="Robinson-Rechavi M."/>
            <person name="Braasch I."/>
            <person name="Lecointre G."/>
            <person name="Bobe J."/>
            <person name="Postlethwait J.H."/>
            <person name="Berthelot C."/>
            <person name="Roest Crollius H."/>
            <person name="Guiguen Y."/>
        </authorList>
    </citation>
    <scope>NUCLEOTIDE SEQUENCE</scope>
    <source>
        <strain evidence="1">NC1722</strain>
    </source>
</reference>
<dbReference type="Proteomes" id="UP001221898">
    <property type="component" value="Unassembled WGS sequence"/>
</dbReference>
<gene>
    <name evidence="1" type="ORF">AAFF_G00395940</name>
</gene>
<dbReference type="AlphaFoldDB" id="A0AAD7WKX3"/>
<evidence type="ECO:0000313" key="2">
    <source>
        <dbReference type="Proteomes" id="UP001221898"/>
    </source>
</evidence>
<dbReference type="EMBL" id="JAINUG010000076">
    <property type="protein sequence ID" value="KAJ8400470.1"/>
    <property type="molecule type" value="Genomic_DNA"/>
</dbReference>
<comment type="caution">
    <text evidence="1">The sequence shown here is derived from an EMBL/GenBank/DDBJ whole genome shotgun (WGS) entry which is preliminary data.</text>
</comment>